<evidence type="ECO:0000313" key="3">
    <source>
        <dbReference type="Proteomes" id="UP000281708"/>
    </source>
</evidence>
<gene>
    <name evidence="2" type="ORF">D9V37_12925</name>
</gene>
<keyword evidence="3" id="KW-1185">Reference proteome</keyword>
<dbReference type="EMBL" id="RDBE01000008">
    <property type="protein sequence ID" value="RLV48643.1"/>
    <property type="molecule type" value="Genomic_DNA"/>
</dbReference>
<reference evidence="2 3" key="1">
    <citation type="submission" date="2018-10" db="EMBL/GenBank/DDBJ databases">
        <title>Marmoricola sp. 4Q3S-7 whole genome shotgun sequence.</title>
        <authorList>
            <person name="Li F."/>
        </authorList>
    </citation>
    <scope>NUCLEOTIDE SEQUENCE [LARGE SCALE GENOMIC DNA]</scope>
    <source>
        <strain evidence="2 3">4Q3S-7</strain>
    </source>
</reference>
<name>A0A3L8P1E4_9ACTN</name>
<evidence type="ECO:0000256" key="1">
    <source>
        <dbReference type="SAM" id="MobiDB-lite"/>
    </source>
</evidence>
<feature type="region of interest" description="Disordered" evidence="1">
    <location>
        <begin position="29"/>
        <end position="133"/>
    </location>
</feature>
<proteinExistence type="predicted"/>
<accession>A0A3L8P1E4</accession>
<protein>
    <submittedName>
        <fullName evidence="2">Uncharacterized protein</fullName>
    </submittedName>
</protein>
<organism evidence="2 3">
    <name type="scientific">Nocardioides mangrovicus</name>
    <dbReference type="NCBI Taxonomy" id="2478913"/>
    <lineage>
        <taxon>Bacteria</taxon>
        <taxon>Bacillati</taxon>
        <taxon>Actinomycetota</taxon>
        <taxon>Actinomycetes</taxon>
        <taxon>Propionibacteriales</taxon>
        <taxon>Nocardioidaceae</taxon>
        <taxon>Nocardioides</taxon>
    </lineage>
</organism>
<feature type="compositionally biased region" description="Low complexity" evidence="1">
    <location>
        <begin position="66"/>
        <end position="76"/>
    </location>
</feature>
<comment type="caution">
    <text evidence="2">The sequence shown here is derived from an EMBL/GenBank/DDBJ whole genome shotgun (WGS) entry which is preliminary data.</text>
</comment>
<dbReference type="Proteomes" id="UP000281708">
    <property type="component" value="Unassembled WGS sequence"/>
</dbReference>
<sequence length="133" mass="13926">MDRGLPHRHLTGRPAARTAVLAQIVQRPDDLPSAPGQHGDGGRVETAGVLDGGGPGARRTGRRQRQVQVPGVGVVEPRLRPGIGLGDDPRVGGHQRSRVRGQGHVGGGQPAEHGVSGHQHLRRSQLGAHGDHE</sequence>
<dbReference type="AlphaFoldDB" id="A0A3L8P1E4"/>
<evidence type="ECO:0000313" key="2">
    <source>
        <dbReference type="EMBL" id="RLV48643.1"/>
    </source>
</evidence>